<dbReference type="AlphaFoldDB" id="A0A061ATS9"/>
<dbReference type="PhylomeDB" id="A0A061ATS9"/>
<dbReference type="EMBL" id="LK052887">
    <property type="protein sequence ID" value="CDR38795.1"/>
    <property type="molecule type" value="Genomic_DNA"/>
</dbReference>
<dbReference type="Pfam" id="PF11709">
    <property type="entry name" value="Mit_ribos_Mrp51"/>
    <property type="match status" value="1"/>
</dbReference>
<dbReference type="VEuPathDB" id="FungiDB:BON22_0085"/>
<dbReference type="GO" id="GO:0070124">
    <property type="term" value="P:mitochondrial translational initiation"/>
    <property type="evidence" value="ECO:0007669"/>
    <property type="project" value="TreeGrafter"/>
</dbReference>
<dbReference type="PANTHER" id="PTHR28058:SF1">
    <property type="entry name" value="SMALL RIBOSOMAL SUBUNIT PROTEIN BS1M"/>
    <property type="match status" value="1"/>
</dbReference>
<feature type="region of interest" description="Disordered" evidence="1">
    <location>
        <begin position="299"/>
        <end position="334"/>
    </location>
</feature>
<dbReference type="GO" id="GO:0003735">
    <property type="term" value="F:structural constituent of ribosome"/>
    <property type="evidence" value="ECO:0007669"/>
    <property type="project" value="TreeGrafter"/>
</dbReference>
<dbReference type="PANTHER" id="PTHR28058">
    <property type="entry name" value="37S RIBOSOMAL PROTEIN MRP51, MITOCHONDRIAL"/>
    <property type="match status" value="1"/>
</dbReference>
<proteinExistence type="predicted"/>
<reference evidence="2" key="1">
    <citation type="journal article" date="2014" name="Genome Announc.">
        <title>Genome sequence of the yeast Cyberlindnera fabianii (Hansenula fabianii).</title>
        <authorList>
            <person name="Freel K.C."/>
            <person name="Sarilar V."/>
            <person name="Neuveglise C."/>
            <person name="Devillers H."/>
            <person name="Friedrich A."/>
            <person name="Schacherer J."/>
        </authorList>
    </citation>
    <scope>NUCLEOTIDE SEQUENCE</scope>
    <source>
        <strain evidence="2">YJS4271</strain>
    </source>
</reference>
<dbReference type="InterPro" id="IPR016712">
    <property type="entry name" value="Rbsml_bS1m-like"/>
</dbReference>
<accession>A0A061ATS9</accession>
<sequence>MSEFGKLLRSSRLAQVARPLKKSDRRTHPTLQVLETRDAALARQEWGIKYALPSKVKSRYITLTELDSLERLVDFETNGGDHYRRLRFQETGLVPKVEGSGEGNPLFQKNKVVRDSRRAQLDDIVNLTPDVPKKRVQSILNQLRAMRPELRKELLARVPEELRDAYKKTSGTSISDEFENIAFDFLLKRVEKENVNHIDSTKRHGHRIAGTAGLSYALNGRLRNSPNGFVKREIVPGRTLDDGSSMNRNVALAGFVASEVSRTPHSIGLNKHPRETAIPHAPFDATIHRNGSVRIKTDLAKRDLSREPMRQTFSSSKSKRPVHRPLTFSPLTTSQGVTGDDVSSLLGNFIKNKQGRK</sequence>
<evidence type="ECO:0000313" key="2">
    <source>
        <dbReference type="EMBL" id="CDR38795.1"/>
    </source>
</evidence>
<organism evidence="2">
    <name type="scientific">Cyberlindnera fabianii</name>
    <name type="common">Yeast</name>
    <name type="synonym">Hansenula fabianii</name>
    <dbReference type="NCBI Taxonomy" id="36022"/>
    <lineage>
        <taxon>Eukaryota</taxon>
        <taxon>Fungi</taxon>
        <taxon>Dikarya</taxon>
        <taxon>Ascomycota</taxon>
        <taxon>Saccharomycotina</taxon>
        <taxon>Saccharomycetes</taxon>
        <taxon>Phaffomycetales</taxon>
        <taxon>Phaffomycetaceae</taxon>
        <taxon>Cyberlindnera</taxon>
    </lineage>
</organism>
<protein>
    <submittedName>
        <fullName evidence="2">CYFA0S02e05842g1_1</fullName>
    </submittedName>
</protein>
<gene>
    <name evidence="2" type="ORF">CYFA0S_02e05842g</name>
</gene>
<dbReference type="OrthoDB" id="2735536at2759"/>
<feature type="compositionally biased region" description="Basic and acidic residues" evidence="1">
    <location>
        <begin position="299"/>
        <end position="309"/>
    </location>
</feature>
<evidence type="ECO:0000256" key="1">
    <source>
        <dbReference type="SAM" id="MobiDB-lite"/>
    </source>
</evidence>
<dbReference type="GO" id="GO:0005763">
    <property type="term" value="C:mitochondrial small ribosomal subunit"/>
    <property type="evidence" value="ECO:0007669"/>
    <property type="project" value="TreeGrafter"/>
</dbReference>
<name>A0A061ATS9_CYBFA</name>